<organism evidence="1 2">
    <name type="scientific">Brachionus plicatilis</name>
    <name type="common">Marine rotifer</name>
    <name type="synonym">Brachionus muelleri</name>
    <dbReference type="NCBI Taxonomy" id="10195"/>
    <lineage>
        <taxon>Eukaryota</taxon>
        <taxon>Metazoa</taxon>
        <taxon>Spiralia</taxon>
        <taxon>Gnathifera</taxon>
        <taxon>Rotifera</taxon>
        <taxon>Eurotatoria</taxon>
        <taxon>Monogononta</taxon>
        <taxon>Pseudotrocha</taxon>
        <taxon>Ploima</taxon>
        <taxon>Brachionidae</taxon>
        <taxon>Brachionus</taxon>
    </lineage>
</organism>
<dbReference type="Proteomes" id="UP000276133">
    <property type="component" value="Unassembled WGS sequence"/>
</dbReference>
<comment type="caution">
    <text evidence="1">The sequence shown here is derived from an EMBL/GenBank/DDBJ whole genome shotgun (WGS) entry which is preliminary data.</text>
</comment>
<keyword evidence="2" id="KW-1185">Reference proteome</keyword>
<proteinExistence type="predicted"/>
<gene>
    <name evidence="1" type="ORF">BpHYR1_032420</name>
</gene>
<evidence type="ECO:0000313" key="1">
    <source>
        <dbReference type="EMBL" id="RNA42142.1"/>
    </source>
</evidence>
<protein>
    <submittedName>
        <fullName evidence="1">Uncharacterized protein</fullName>
    </submittedName>
</protein>
<sequence>MKIKIVCAFYGNRAWFIKNLRYCGSSVKRHEKKMIVFFLYCKKPFLSHQDESFSPSNVPHDFCLFPFIILMAKTLAVPTAMKTPNDPPA</sequence>
<dbReference type="AlphaFoldDB" id="A0A3M7T293"/>
<accession>A0A3M7T293</accession>
<reference evidence="1 2" key="1">
    <citation type="journal article" date="2018" name="Sci. Rep.">
        <title>Genomic signatures of local adaptation to the degree of environmental predictability in rotifers.</title>
        <authorList>
            <person name="Franch-Gras L."/>
            <person name="Hahn C."/>
            <person name="Garcia-Roger E.M."/>
            <person name="Carmona M.J."/>
            <person name="Serra M."/>
            <person name="Gomez A."/>
        </authorList>
    </citation>
    <scope>NUCLEOTIDE SEQUENCE [LARGE SCALE GENOMIC DNA]</scope>
    <source>
        <strain evidence="1">HYR1</strain>
    </source>
</reference>
<name>A0A3M7T293_BRAPC</name>
<dbReference type="EMBL" id="REGN01000410">
    <property type="protein sequence ID" value="RNA42142.1"/>
    <property type="molecule type" value="Genomic_DNA"/>
</dbReference>
<evidence type="ECO:0000313" key="2">
    <source>
        <dbReference type="Proteomes" id="UP000276133"/>
    </source>
</evidence>